<proteinExistence type="predicted"/>
<feature type="compositionally biased region" description="Basic and acidic residues" evidence="1">
    <location>
        <begin position="177"/>
        <end position="195"/>
    </location>
</feature>
<feature type="region of interest" description="Disordered" evidence="1">
    <location>
        <begin position="160"/>
        <end position="195"/>
    </location>
</feature>
<reference evidence="2 3" key="1">
    <citation type="submission" date="2023-03" db="EMBL/GenBank/DDBJ databases">
        <title>NovoSphingobium album sp. nov. isolated from polycyclic aromatic hydrocarbons- and heavy-metal polluted soil.</title>
        <authorList>
            <person name="Liu Z."/>
            <person name="Wang K."/>
        </authorList>
    </citation>
    <scope>NUCLEOTIDE SEQUENCE [LARGE SCALE GENOMIC DNA]</scope>
    <source>
        <strain evidence="2 3">H3SJ31-1</strain>
    </source>
</reference>
<evidence type="ECO:0008006" key="4">
    <source>
        <dbReference type="Google" id="ProtNLM"/>
    </source>
</evidence>
<keyword evidence="3" id="KW-1185">Reference proteome</keyword>
<name>A0ABT5WWQ4_9SPHN</name>
<evidence type="ECO:0000313" key="3">
    <source>
        <dbReference type="Proteomes" id="UP001216253"/>
    </source>
</evidence>
<evidence type="ECO:0000313" key="2">
    <source>
        <dbReference type="EMBL" id="MDE8654302.1"/>
    </source>
</evidence>
<dbReference type="EMBL" id="JARESE010000078">
    <property type="protein sequence ID" value="MDE8654302.1"/>
    <property type="molecule type" value="Genomic_DNA"/>
</dbReference>
<evidence type="ECO:0000256" key="1">
    <source>
        <dbReference type="SAM" id="MobiDB-lite"/>
    </source>
</evidence>
<organism evidence="2 3">
    <name type="scientific">Novosphingobium album</name>
    <name type="common">ex Liu et al. 2023</name>
    <dbReference type="NCBI Taxonomy" id="3031130"/>
    <lineage>
        <taxon>Bacteria</taxon>
        <taxon>Pseudomonadati</taxon>
        <taxon>Pseudomonadota</taxon>
        <taxon>Alphaproteobacteria</taxon>
        <taxon>Sphingomonadales</taxon>
        <taxon>Sphingomonadaceae</taxon>
        <taxon>Novosphingobium</taxon>
    </lineage>
</organism>
<accession>A0ABT5WWQ4</accession>
<dbReference type="Proteomes" id="UP001216253">
    <property type="component" value="Unassembled WGS sequence"/>
</dbReference>
<protein>
    <recommendedName>
        <fullName evidence="4">XRE family transcriptional regulator</fullName>
    </recommendedName>
</protein>
<sequence length="195" mass="21862">MRDLLGWSTGQVARAIRTIAAELDDKVELSQQTVSAFENGQHKSNPRWLGYAQIAIIKEMQARELVDGRVWYLKIPTTSRRFFQNQRKRAGTETPQDEFLPLREAGDVGKVGNSETPLRDDHPLTSDEVELLGLFRSIEPKEKAAIMTLVRSIATNARSPTVHDKGLGFRSLGPNRQTERRGGKNDRPGARGRDA</sequence>
<gene>
    <name evidence="2" type="ORF">PYV00_21630</name>
</gene>
<comment type="caution">
    <text evidence="2">The sequence shown here is derived from an EMBL/GenBank/DDBJ whole genome shotgun (WGS) entry which is preliminary data.</text>
</comment>